<dbReference type="OrthoDB" id="159408at2"/>
<feature type="domain" description="DUF3786" evidence="1">
    <location>
        <begin position="22"/>
        <end position="194"/>
    </location>
</feature>
<evidence type="ECO:0000313" key="2">
    <source>
        <dbReference type="EMBL" id="SHF46662.1"/>
    </source>
</evidence>
<dbReference type="InterPro" id="IPR024264">
    <property type="entry name" value="DUF3786"/>
</dbReference>
<organism evidence="2 3">
    <name type="scientific">Desulfofundulus australicus DSM 11792</name>
    <dbReference type="NCBI Taxonomy" id="1121425"/>
    <lineage>
        <taxon>Bacteria</taxon>
        <taxon>Bacillati</taxon>
        <taxon>Bacillota</taxon>
        <taxon>Clostridia</taxon>
        <taxon>Eubacteriales</taxon>
        <taxon>Peptococcaceae</taxon>
        <taxon>Desulfofundulus</taxon>
    </lineage>
</organism>
<dbReference type="Proteomes" id="UP000184196">
    <property type="component" value="Unassembled WGS sequence"/>
</dbReference>
<reference evidence="3" key="1">
    <citation type="submission" date="2016-11" db="EMBL/GenBank/DDBJ databases">
        <authorList>
            <person name="Varghese N."/>
            <person name="Submissions S."/>
        </authorList>
    </citation>
    <scope>NUCLEOTIDE SEQUENCE [LARGE SCALE GENOMIC DNA]</scope>
    <source>
        <strain evidence="3">DSM 11792</strain>
    </source>
</reference>
<gene>
    <name evidence="2" type="ORF">SAMN02745218_02338</name>
</gene>
<dbReference type="Pfam" id="PF12654">
    <property type="entry name" value="DUF3786"/>
    <property type="match status" value="1"/>
</dbReference>
<dbReference type="AlphaFoldDB" id="A0A1M5BWP4"/>
<evidence type="ECO:0000259" key="1">
    <source>
        <dbReference type="Pfam" id="PF12654"/>
    </source>
</evidence>
<dbReference type="EMBL" id="FQUW01000031">
    <property type="protein sequence ID" value="SHF46662.1"/>
    <property type="molecule type" value="Genomic_DNA"/>
</dbReference>
<keyword evidence="3" id="KW-1185">Reference proteome</keyword>
<evidence type="ECO:0000313" key="3">
    <source>
        <dbReference type="Proteomes" id="UP000184196"/>
    </source>
</evidence>
<sequence>MIKQLNALNEARLKFKSLIVEPELITLRTGATFDSNKKIFSLTYFGQDYLIDFAGNVYKQGNRKEVSYNDHTLILQYLCSASGLPPRGKWLSFLELPYGALHNAPFYTDALKPLAEAFDTRMDDFYRATKYLGGTPVNMGDAGAIIPALPKLPLAVAIWSGDDEFPPRANILFDSVAPTHLTTAALWVLGVELAHKLITYIKPERQGLNWLGKTLDFS</sequence>
<protein>
    <recommendedName>
        <fullName evidence="1">DUF3786 domain-containing protein</fullName>
    </recommendedName>
</protein>
<name>A0A1M5BWP4_9FIRM</name>
<proteinExistence type="predicted"/>
<accession>A0A1M5BWP4</accession>
<dbReference type="RefSeq" id="WP_073166487.1">
    <property type="nucleotide sequence ID" value="NZ_FQUW01000031.1"/>
</dbReference>